<dbReference type="OrthoDB" id="9801763at2"/>
<sequence>MAAARFMPSEPPVALGKNNAGKCLILIHGLTLSGRQFAPAGHFLLNSLGDNWRIILPTAPKQKVTWADGRTTTAWFDLPKGSFVRNQDEAGLLQAKTYIHSLVEEQISQGIGAENIFIGGFSQGGALAVLSALTYPGTLGAAVCLSGYLPIADTLTNCFDKKLPLLFAHGRQDVPIPPDLAESAVNLLKIHGFDVDFYTYPIGHTLNEKELADVAQWLKSR</sequence>
<proteinExistence type="inferred from homology"/>
<accession>A0A3N4MJT9</accession>
<comment type="caution">
    <text evidence="4">The sequence shown here is derived from an EMBL/GenBank/DDBJ whole genome shotgun (WGS) entry which is preliminary data.</text>
</comment>
<organism evidence="4 5">
    <name type="scientific">Neisseria weixii</name>
    <dbReference type="NCBI Taxonomy" id="1853276"/>
    <lineage>
        <taxon>Bacteria</taxon>
        <taxon>Pseudomonadati</taxon>
        <taxon>Pseudomonadota</taxon>
        <taxon>Betaproteobacteria</taxon>
        <taxon>Neisseriales</taxon>
        <taxon>Neisseriaceae</taxon>
        <taxon>Neisseria</taxon>
    </lineage>
</organism>
<gene>
    <name evidence="4" type="ORF">EGK74_11640</name>
</gene>
<dbReference type="InterPro" id="IPR003140">
    <property type="entry name" value="PLipase/COase/thioEstase"/>
</dbReference>
<protein>
    <submittedName>
        <fullName evidence="4">Phospholipase</fullName>
    </submittedName>
</protein>
<dbReference type="PANTHER" id="PTHR10655:SF17">
    <property type="entry name" value="LYSOPHOSPHOLIPASE-LIKE PROTEIN 1"/>
    <property type="match status" value="1"/>
</dbReference>
<feature type="domain" description="Phospholipase/carboxylesterase/thioesterase" evidence="3">
    <location>
        <begin position="13"/>
        <end position="219"/>
    </location>
</feature>
<dbReference type="SUPFAM" id="SSF53474">
    <property type="entry name" value="alpha/beta-Hydrolases"/>
    <property type="match status" value="1"/>
</dbReference>
<dbReference type="Pfam" id="PF02230">
    <property type="entry name" value="Abhydrolase_2"/>
    <property type="match status" value="1"/>
</dbReference>
<dbReference type="InterPro" id="IPR029058">
    <property type="entry name" value="AB_hydrolase_fold"/>
</dbReference>
<reference evidence="4 5" key="1">
    <citation type="submission" date="2018-11" db="EMBL/GenBank/DDBJ databases">
        <title>Neisseria weixii sp. nov. isolated from the rectal contents of plateau pika (Ochotona cruzoniae).</title>
        <authorList>
            <person name="Zhang G."/>
        </authorList>
    </citation>
    <scope>NUCLEOTIDE SEQUENCE [LARGE SCALE GENOMIC DNA]</scope>
    <source>
        <strain evidence="4 5">10009</strain>
    </source>
</reference>
<keyword evidence="2" id="KW-0378">Hydrolase</keyword>
<dbReference type="GO" id="GO:0016787">
    <property type="term" value="F:hydrolase activity"/>
    <property type="evidence" value="ECO:0007669"/>
    <property type="project" value="UniProtKB-KW"/>
</dbReference>
<dbReference type="InterPro" id="IPR050565">
    <property type="entry name" value="LYPA1-2/EST-like"/>
</dbReference>
<dbReference type="PANTHER" id="PTHR10655">
    <property type="entry name" value="LYSOPHOSPHOLIPASE-RELATED"/>
    <property type="match status" value="1"/>
</dbReference>
<evidence type="ECO:0000313" key="5">
    <source>
        <dbReference type="Proteomes" id="UP000272412"/>
    </source>
</evidence>
<dbReference type="EMBL" id="RPFL01000043">
    <property type="protein sequence ID" value="RPD83954.1"/>
    <property type="molecule type" value="Genomic_DNA"/>
</dbReference>
<evidence type="ECO:0000259" key="3">
    <source>
        <dbReference type="Pfam" id="PF02230"/>
    </source>
</evidence>
<name>A0A3N4MJT9_9NEIS</name>
<comment type="similarity">
    <text evidence="1">Belongs to the AB hydrolase superfamily. AB hydrolase 2 family.</text>
</comment>
<evidence type="ECO:0000256" key="2">
    <source>
        <dbReference type="ARBA" id="ARBA00022801"/>
    </source>
</evidence>
<evidence type="ECO:0000313" key="4">
    <source>
        <dbReference type="EMBL" id="RPD83954.1"/>
    </source>
</evidence>
<dbReference type="Gene3D" id="3.40.50.1820">
    <property type="entry name" value="alpha/beta hydrolase"/>
    <property type="match status" value="1"/>
</dbReference>
<keyword evidence="5" id="KW-1185">Reference proteome</keyword>
<dbReference type="AlphaFoldDB" id="A0A3N4MJT9"/>
<dbReference type="RefSeq" id="WP_123804891.1">
    <property type="nucleotide sequence ID" value="NZ_RPFL01000043.1"/>
</dbReference>
<dbReference type="Proteomes" id="UP000272412">
    <property type="component" value="Unassembled WGS sequence"/>
</dbReference>
<evidence type="ECO:0000256" key="1">
    <source>
        <dbReference type="ARBA" id="ARBA00006499"/>
    </source>
</evidence>